<dbReference type="Proteomes" id="UP001151760">
    <property type="component" value="Unassembled WGS sequence"/>
</dbReference>
<comment type="caution">
    <text evidence="3">The sequence shown here is derived from an EMBL/GenBank/DDBJ whole genome shotgun (WGS) entry which is preliminary data.</text>
</comment>
<feature type="region of interest" description="Disordered" evidence="2">
    <location>
        <begin position="49"/>
        <end position="85"/>
    </location>
</feature>
<evidence type="ECO:0000313" key="3">
    <source>
        <dbReference type="EMBL" id="GJT41821.1"/>
    </source>
</evidence>
<reference evidence="3" key="2">
    <citation type="submission" date="2022-01" db="EMBL/GenBank/DDBJ databases">
        <authorList>
            <person name="Yamashiro T."/>
            <person name="Shiraishi A."/>
            <person name="Satake H."/>
            <person name="Nakayama K."/>
        </authorList>
    </citation>
    <scope>NUCLEOTIDE SEQUENCE</scope>
</reference>
<name>A0ABQ5DU59_9ASTR</name>
<evidence type="ECO:0000313" key="4">
    <source>
        <dbReference type="Proteomes" id="UP001151760"/>
    </source>
</evidence>
<organism evidence="3 4">
    <name type="scientific">Tanacetum coccineum</name>
    <dbReference type="NCBI Taxonomy" id="301880"/>
    <lineage>
        <taxon>Eukaryota</taxon>
        <taxon>Viridiplantae</taxon>
        <taxon>Streptophyta</taxon>
        <taxon>Embryophyta</taxon>
        <taxon>Tracheophyta</taxon>
        <taxon>Spermatophyta</taxon>
        <taxon>Magnoliopsida</taxon>
        <taxon>eudicotyledons</taxon>
        <taxon>Gunneridae</taxon>
        <taxon>Pentapetalae</taxon>
        <taxon>asterids</taxon>
        <taxon>campanulids</taxon>
        <taxon>Asterales</taxon>
        <taxon>Asteraceae</taxon>
        <taxon>Asteroideae</taxon>
        <taxon>Anthemideae</taxon>
        <taxon>Anthemidinae</taxon>
        <taxon>Tanacetum</taxon>
    </lineage>
</organism>
<feature type="compositionally biased region" description="Polar residues" evidence="2">
    <location>
        <begin position="70"/>
        <end position="84"/>
    </location>
</feature>
<feature type="coiled-coil region" evidence="1">
    <location>
        <begin position="149"/>
        <end position="176"/>
    </location>
</feature>
<keyword evidence="4" id="KW-1185">Reference proteome</keyword>
<proteinExistence type="predicted"/>
<evidence type="ECO:0000256" key="1">
    <source>
        <dbReference type="SAM" id="Coils"/>
    </source>
</evidence>
<accession>A0ABQ5DU59</accession>
<keyword evidence="1" id="KW-0175">Coiled coil</keyword>
<gene>
    <name evidence="3" type="ORF">Tco_0941686</name>
</gene>
<feature type="compositionally biased region" description="Polar residues" evidence="2">
    <location>
        <begin position="49"/>
        <end position="60"/>
    </location>
</feature>
<dbReference type="EMBL" id="BQNB010015592">
    <property type="protein sequence ID" value="GJT41821.1"/>
    <property type="molecule type" value="Genomic_DNA"/>
</dbReference>
<evidence type="ECO:0000256" key="2">
    <source>
        <dbReference type="SAM" id="MobiDB-lite"/>
    </source>
</evidence>
<reference evidence="3" key="1">
    <citation type="journal article" date="2022" name="Int. J. Mol. Sci.">
        <title>Draft Genome of Tanacetum Coccineum: Genomic Comparison of Closely Related Tanacetum-Family Plants.</title>
        <authorList>
            <person name="Yamashiro T."/>
            <person name="Shiraishi A."/>
            <person name="Nakayama K."/>
            <person name="Satake H."/>
        </authorList>
    </citation>
    <scope>NUCLEOTIDE SEQUENCE</scope>
</reference>
<protein>
    <submittedName>
        <fullName evidence="3">Uncharacterized protein</fullName>
    </submittedName>
</protein>
<sequence length="179" mass="20044">MRNKPDIDEIDIDNLYNNLRVYEDEMKRSSSSTSTSQNLAFLSSENTSTPFTMLSLSGRNQGKRSYGDNGRSNAPTNESSSQALVAQDGLGGYDWSNDFEIEPVNYALMAISSSSSSSSSDNEVQKCSKQCLESFKTLQKNYDSEREKHSRARLEIQGYELALESLESRILVHEKNELA</sequence>